<keyword evidence="1" id="KW-0472">Membrane</keyword>
<feature type="transmembrane region" description="Helical" evidence="1">
    <location>
        <begin position="88"/>
        <end position="106"/>
    </location>
</feature>
<dbReference type="PANTHER" id="PTHR39164">
    <property type="entry name" value="PROTEIN CCDC"/>
    <property type="match status" value="1"/>
</dbReference>
<dbReference type="InterPro" id="IPR031306">
    <property type="entry name" value="CcdC"/>
</dbReference>
<dbReference type="AlphaFoldDB" id="A0A7W5B3G0"/>
<dbReference type="InterPro" id="IPR058247">
    <property type="entry name" value="DUF1453"/>
</dbReference>
<name>A0A7W5B3G0_9BACL</name>
<reference evidence="2 3" key="1">
    <citation type="submission" date="2020-08" db="EMBL/GenBank/DDBJ databases">
        <title>Genomic Encyclopedia of Type Strains, Phase III (KMG-III): the genomes of soil and plant-associated and newly described type strains.</title>
        <authorList>
            <person name="Whitman W."/>
        </authorList>
    </citation>
    <scope>NUCLEOTIDE SEQUENCE [LARGE SCALE GENOMIC DNA]</scope>
    <source>
        <strain evidence="2 3">CECT 5862</strain>
    </source>
</reference>
<organism evidence="2 3">
    <name type="scientific">Paenibacillus phyllosphaerae</name>
    <dbReference type="NCBI Taxonomy" id="274593"/>
    <lineage>
        <taxon>Bacteria</taxon>
        <taxon>Bacillati</taxon>
        <taxon>Bacillota</taxon>
        <taxon>Bacilli</taxon>
        <taxon>Bacillales</taxon>
        <taxon>Paenibacillaceae</taxon>
        <taxon>Paenibacillus</taxon>
    </lineage>
</organism>
<feature type="transmembrane region" description="Helical" evidence="1">
    <location>
        <begin position="48"/>
        <end position="68"/>
    </location>
</feature>
<dbReference type="PANTHER" id="PTHR39164:SF1">
    <property type="entry name" value="PROTEIN CCDC"/>
    <property type="match status" value="1"/>
</dbReference>
<comment type="caution">
    <text evidence="2">The sequence shown here is derived from an EMBL/GenBank/DDBJ whole genome shotgun (WGS) entry which is preliminary data.</text>
</comment>
<feature type="transmembrane region" description="Helical" evidence="1">
    <location>
        <begin position="16"/>
        <end position="36"/>
    </location>
</feature>
<proteinExistence type="predicted"/>
<dbReference type="EMBL" id="JACHXK010000019">
    <property type="protein sequence ID" value="MBB3113537.1"/>
    <property type="molecule type" value="Genomic_DNA"/>
</dbReference>
<keyword evidence="1" id="KW-0812">Transmembrane</keyword>
<keyword evidence="1" id="KW-1133">Transmembrane helix</keyword>
<evidence type="ECO:0000313" key="2">
    <source>
        <dbReference type="EMBL" id="MBB3113537.1"/>
    </source>
</evidence>
<dbReference type="Proteomes" id="UP000570361">
    <property type="component" value="Unassembled WGS sequence"/>
</dbReference>
<keyword evidence="3" id="KW-1185">Reference proteome</keyword>
<dbReference type="RefSeq" id="WP_246427945.1">
    <property type="nucleotide sequence ID" value="NZ_JACHXK010000019.1"/>
</dbReference>
<gene>
    <name evidence="2" type="ORF">FHS18_005649</name>
</gene>
<protein>
    <submittedName>
        <fullName evidence="2">Membrane protein CcdC involved in cytochrome C biogenesis</fullName>
    </submittedName>
</protein>
<feature type="transmembrane region" description="Helical" evidence="1">
    <location>
        <begin position="112"/>
        <end position="132"/>
    </location>
</feature>
<dbReference type="Pfam" id="PF07301">
    <property type="entry name" value="DUF1453"/>
    <property type="match status" value="1"/>
</dbReference>
<evidence type="ECO:0000313" key="3">
    <source>
        <dbReference type="Proteomes" id="UP000570361"/>
    </source>
</evidence>
<evidence type="ECO:0000256" key="1">
    <source>
        <dbReference type="SAM" id="Phobius"/>
    </source>
</evidence>
<accession>A0A7W5B3G0</accession>
<sequence>MNWFRRQDRPIKRDGIGILVPVLLLPILFAFTLYQLRHLPDLPFILPAIWEVTVAAALGLMFGTVMLIHTAYEKREDGHVYPTRNKNFKYILIAIIVIRFALTEYLRDIDQTVLTVLAMVLALTYVCVWRIGSYMKYKAATKLELAPVEPAIEEEQSA</sequence>